<reference evidence="2" key="1">
    <citation type="submission" date="2013-04" db="EMBL/GenBank/DDBJ databases">
        <title>The Genome Sequence of Fonticula alba ATCC 38817.</title>
        <authorList>
            <consortium name="The Broad Institute Genomics Platform"/>
            <person name="Russ C."/>
            <person name="Cuomo C."/>
            <person name="Burger G."/>
            <person name="Gray M.W."/>
            <person name="Holland P.W.H."/>
            <person name="King N."/>
            <person name="Lang F.B.F."/>
            <person name="Roger A.J."/>
            <person name="Ruiz-Trillo I."/>
            <person name="Brown M."/>
            <person name="Walker B."/>
            <person name="Young S."/>
            <person name="Zeng Q."/>
            <person name="Gargeya S."/>
            <person name="Fitzgerald M."/>
            <person name="Haas B."/>
            <person name="Abouelleil A."/>
            <person name="Allen A.W."/>
            <person name="Alvarado L."/>
            <person name="Arachchi H.M."/>
            <person name="Berlin A.M."/>
            <person name="Chapman S.B."/>
            <person name="Gainer-Dewar J."/>
            <person name="Goldberg J."/>
            <person name="Griggs A."/>
            <person name="Gujja S."/>
            <person name="Hansen M."/>
            <person name="Howarth C."/>
            <person name="Imamovic A."/>
            <person name="Ireland A."/>
            <person name="Larimer J."/>
            <person name="McCowan C."/>
            <person name="Murphy C."/>
            <person name="Pearson M."/>
            <person name="Poon T.W."/>
            <person name="Priest M."/>
            <person name="Roberts A."/>
            <person name="Saif S."/>
            <person name="Shea T."/>
            <person name="Sisk P."/>
            <person name="Sykes S."/>
            <person name="Wortman J."/>
            <person name="Nusbaum C."/>
            <person name="Birren B."/>
        </authorList>
    </citation>
    <scope>NUCLEOTIDE SEQUENCE [LARGE SCALE GENOMIC DNA]</scope>
    <source>
        <strain evidence="2">ATCC 38817</strain>
    </source>
</reference>
<dbReference type="EMBL" id="KB932208">
    <property type="protein sequence ID" value="KCV68680.1"/>
    <property type="molecule type" value="Genomic_DNA"/>
</dbReference>
<dbReference type="GeneID" id="20529696"/>
<dbReference type="Proteomes" id="UP000030693">
    <property type="component" value="Unassembled WGS sequence"/>
</dbReference>
<keyword evidence="3" id="KW-1185">Reference proteome</keyword>
<dbReference type="RefSeq" id="XP_009497112.1">
    <property type="nucleotide sequence ID" value="XM_009498837.1"/>
</dbReference>
<name>A0A058Z341_FONAL</name>
<evidence type="ECO:0000313" key="2">
    <source>
        <dbReference type="EMBL" id="KCV68680.1"/>
    </source>
</evidence>
<sequence length="175" mass="18780">MLWARGELRLLSILERACSDAAIQPAGDAAPAPTGQAGLATRLEDRKRLRARCMSLLEDLEDDLRDRWWFSPQRAAGAERRPLVLPPAEWPPAGWAAASAAGDAPWWFDPSESPLPQEAELRLWWGFCSSAHGGPCPADECALLPPPAASAVVSPEGVAGSDTTTDGEASQRDEL</sequence>
<dbReference type="AlphaFoldDB" id="A0A058Z341"/>
<gene>
    <name evidence="2" type="ORF">H696_04971</name>
</gene>
<protein>
    <submittedName>
        <fullName evidence="2">Uncharacterized protein</fullName>
    </submittedName>
</protein>
<accession>A0A058Z341</accession>
<evidence type="ECO:0000313" key="3">
    <source>
        <dbReference type="Proteomes" id="UP000030693"/>
    </source>
</evidence>
<feature type="region of interest" description="Disordered" evidence="1">
    <location>
        <begin position="150"/>
        <end position="175"/>
    </location>
</feature>
<evidence type="ECO:0000256" key="1">
    <source>
        <dbReference type="SAM" id="MobiDB-lite"/>
    </source>
</evidence>
<proteinExistence type="predicted"/>
<organism evidence="2">
    <name type="scientific">Fonticula alba</name>
    <name type="common">Slime mold</name>
    <dbReference type="NCBI Taxonomy" id="691883"/>
    <lineage>
        <taxon>Eukaryota</taxon>
        <taxon>Rotosphaerida</taxon>
        <taxon>Fonticulaceae</taxon>
        <taxon>Fonticula</taxon>
    </lineage>
</organism>